<organism evidence="2">
    <name type="scientific">Photinus pyralis</name>
    <name type="common">Common eastern firefly</name>
    <name type="synonym">Lampyris pyralis</name>
    <dbReference type="NCBI Taxonomy" id="7054"/>
    <lineage>
        <taxon>Eukaryota</taxon>
        <taxon>Metazoa</taxon>
        <taxon>Ecdysozoa</taxon>
        <taxon>Arthropoda</taxon>
        <taxon>Hexapoda</taxon>
        <taxon>Insecta</taxon>
        <taxon>Pterygota</taxon>
        <taxon>Neoptera</taxon>
        <taxon>Endopterygota</taxon>
        <taxon>Coleoptera</taxon>
        <taxon>Polyphaga</taxon>
        <taxon>Elateriformia</taxon>
        <taxon>Elateroidea</taxon>
        <taxon>Lampyridae</taxon>
        <taxon>Lampyrinae</taxon>
        <taxon>Photinus</taxon>
    </lineage>
</organism>
<proteinExistence type="predicted"/>
<feature type="domain" description="DUF5641" evidence="1">
    <location>
        <begin position="18"/>
        <end position="109"/>
    </location>
</feature>
<dbReference type="PANTHER" id="PTHR47331:SF6">
    <property type="entry name" value="DOUBLECORTIN DOMAIN-CONTAINING PROTEIN"/>
    <property type="match status" value="1"/>
</dbReference>
<evidence type="ECO:0000313" key="2">
    <source>
        <dbReference type="EMBL" id="JAV73355.1"/>
    </source>
</evidence>
<accession>A0A1Y1LN50</accession>
<sequence length="115" mass="13161">MLSLPETSLLDVPQNRLTRWQLIQQSIQSFWKQWSSSYLQSLMQRNKWTNPAPIINVGDTVLLKGMTSSPLNWPIGRIMTLCPGRDGISRIAKIKVSNTILTRPLTSLIRFPIEQ</sequence>
<protein>
    <recommendedName>
        <fullName evidence="1">DUF5641 domain-containing protein</fullName>
    </recommendedName>
</protein>
<name>A0A1Y1LN50_PHOPY</name>
<dbReference type="InterPro" id="IPR040676">
    <property type="entry name" value="DUF5641"/>
</dbReference>
<dbReference type="AlphaFoldDB" id="A0A1Y1LN50"/>
<dbReference type="EMBL" id="GEZM01054886">
    <property type="protein sequence ID" value="JAV73355.1"/>
    <property type="molecule type" value="Transcribed_RNA"/>
</dbReference>
<reference evidence="2" key="1">
    <citation type="journal article" date="2016" name="Sci. Rep.">
        <title>Molecular characterization of firefly nuptial gifts: a multi-omics approach sheds light on postcopulatory sexual selection.</title>
        <authorList>
            <person name="Al-Wathiqui N."/>
            <person name="Fallon T.R."/>
            <person name="South A."/>
            <person name="Weng J.K."/>
            <person name="Lewis S.M."/>
        </authorList>
    </citation>
    <scope>NUCLEOTIDE SEQUENCE</scope>
</reference>
<dbReference type="Pfam" id="PF18701">
    <property type="entry name" value="DUF5641"/>
    <property type="match status" value="1"/>
</dbReference>
<dbReference type="PANTHER" id="PTHR47331">
    <property type="entry name" value="PHD-TYPE DOMAIN-CONTAINING PROTEIN"/>
    <property type="match status" value="1"/>
</dbReference>
<evidence type="ECO:0000259" key="1">
    <source>
        <dbReference type="Pfam" id="PF18701"/>
    </source>
</evidence>